<evidence type="ECO:0000256" key="1">
    <source>
        <dbReference type="SAM" id="MobiDB-lite"/>
    </source>
</evidence>
<dbReference type="InterPro" id="IPR036047">
    <property type="entry name" value="F-box-like_dom_sf"/>
</dbReference>
<organism evidence="3 4">
    <name type="scientific">Echria macrotheca</name>
    <dbReference type="NCBI Taxonomy" id="438768"/>
    <lineage>
        <taxon>Eukaryota</taxon>
        <taxon>Fungi</taxon>
        <taxon>Dikarya</taxon>
        <taxon>Ascomycota</taxon>
        <taxon>Pezizomycotina</taxon>
        <taxon>Sordariomycetes</taxon>
        <taxon>Sordariomycetidae</taxon>
        <taxon>Sordariales</taxon>
        <taxon>Schizotheciaceae</taxon>
        <taxon>Echria</taxon>
    </lineage>
</organism>
<reference evidence="3" key="1">
    <citation type="submission" date="2023-06" db="EMBL/GenBank/DDBJ databases">
        <title>Genome-scale phylogeny and comparative genomics of the fungal order Sordariales.</title>
        <authorList>
            <consortium name="Lawrence Berkeley National Laboratory"/>
            <person name="Hensen N."/>
            <person name="Bonometti L."/>
            <person name="Westerberg I."/>
            <person name="Brannstrom I.O."/>
            <person name="Guillou S."/>
            <person name="Cros-Aarteil S."/>
            <person name="Calhoun S."/>
            <person name="Haridas S."/>
            <person name="Kuo A."/>
            <person name="Mondo S."/>
            <person name="Pangilinan J."/>
            <person name="Riley R."/>
            <person name="Labutti K."/>
            <person name="Andreopoulos B."/>
            <person name="Lipzen A."/>
            <person name="Chen C."/>
            <person name="Yanf M."/>
            <person name="Daum C."/>
            <person name="Ng V."/>
            <person name="Clum A."/>
            <person name="Steindorff A."/>
            <person name="Ohm R."/>
            <person name="Martin F."/>
            <person name="Silar P."/>
            <person name="Natvig D."/>
            <person name="Lalanne C."/>
            <person name="Gautier V."/>
            <person name="Ament-Velasquez S.L."/>
            <person name="Kruys A."/>
            <person name="Hutchinson M.I."/>
            <person name="Powell A.J."/>
            <person name="Barry K."/>
            <person name="Miller A.N."/>
            <person name="Grigoriev I.V."/>
            <person name="Debuchy R."/>
            <person name="Gladieux P."/>
            <person name="Thoren M.H."/>
            <person name="Johannesson H."/>
        </authorList>
    </citation>
    <scope>NUCLEOTIDE SEQUENCE</scope>
    <source>
        <strain evidence="3">PSN4</strain>
    </source>
</reference>
<protein>
    <recommendedName>
        <fullName evidence="2">F-box domain-containing protein</fullName>
    </recommendedName>
</protein>
<evidence type="ECO:0000259" key="2">
    <source>
        <dbReference type="PROSITE" id="PS50181"/>
    </source>
</evidence>
<dbReference type="CDD" id="cd09917">
    <property type="entry name" value="F-box_SF"/>
    <property type="match status" value="1"/>
</dbReference>
<keyword evidence="4" id="KW-1185">Reference proteome</keyword>
<dbReference type="InterPro" id="IPR001810">
    <property type="entry name" value="F-box_dom"/>
</dbReference>
<dbReference type="AlphaFoldDB" id="A0AAJ0BMQ0"/>
<dbReference type="EMBL" id="MU839827">
    <property type="protein sequence ID" value="KAK1761135.1"/>
    <property type="molecule type" value="Genomic_DNA"/>
</dbReference>
<evidence type="ECO:0000313" key="4">
    <source>
        <dbReference type="Proteomes" id="UP001239445"/>
    </source>
</evidence>
<feature type="region of interest" description="Disordered" evidence="1">
    <location>
        <begin position="105"/>
        <end position="147"/>
    </location>
</feature>
<dbReference type="PROSITE" id="PS50181">
    <property type="entry name" value="FBOX"/>
    <property type="match status" value="1"/>
</dbReference>
<comment type="caution">
    <text evidence="3">The sequence shown here is derived from an EMBL/GenBank/DDBJ whole genome shotgun (WGS) entry which is preliminary data.</text>
</comment>
<proteinExistence type="predicted"/>
<feature type="compositionally biased region" description="Acidic residues" evidence="1">
    <location>
        <begin position="105"/>
        <end position="126"/>
    </location>
</feature>
<feature type="domain" description="F-box" evidence="2">
    <location>
        <begin position="12"/>
        <end position="56"/>
    </location>
</feature>
<name>A0AAJ0BMQ0_9PEZI</name>
<dbReference type="SUPFAM" id="SSF81383">
    <property type="entry name" value="F-box domain"/>
    <property type="match status" value="1"/>
</dbReference>
<evidence type="ECO:0000313" key="3">
    <source>
        <dbReference type="EMBL" id="KAK1761135.1"/>
    </source>
</evidence>
<sequence length="451" mass="51665">MSYPDMGSDTPILGLQDMPVEIAIAILQHLDIEAVDSVQKTSRRFRKIVETNWTVILRPIIDSEMTPIGSFMHVLTIFNSMTPTNTAKHHLAMYYEDVDSLEDGSASDEVENDIDSNSDSSGEDDTSSSIEAISDDDEETPGNIDDLLTLTTRPVPERAGVGNDRLPDQWAAGLSFFTVMKACRLTKAWEKEFHRLRFACPHHRRTLQTHELQRLRHGLYVWWRYASSFHDTAQPLGDEHSDSTVARMEFVRQFSTSQLHEIRDMWETIKSAVGREICPSIAAVQRQSGNVLSWAEAARVGWGDQGENLLILGTLMKLRPEDILYLLVHRHRFATKASIIQFARFKNPWIEDSVETLTDSVQWALWERERQLVVEYGPRALDRRWYFPPRGYFPRPWGGIVDYKRAESEQLRDVYNRDTGAGVTYWIDEHGGLRRYVGLVPTGRLVVGQGW</sequence>
<accession>A0AAJ0BMQ0</accession>
<gene>
    <name evidence="3" type="ORF">QBC47DRAFT_22220</name>
</gene>
<dbReference type="Proteomes" id="UP001239445">
    <property type="component" value="Unassembled WGS sequence"/>
</dbReference>